<name>A0ABV4TWU6_9GAMM</name>
<comment type="caution">
    <text evidence="1">The sequence shown here is derived from an EMBL/GenBank/DDBJ whole genome shotgun (WGS) entry which is preliminary data.</text>
</comment>
<dbReference type="EMBL" id="JBGUAW010000009">
    <property type="protein sequence ID" value="MFA9461803.1"/>
    <property type="molecule type" value="Genomic_DNA"/>
</dbReference>
<dbReference type="RefSeq" id="WP_373656593.1">
    <property type="nucleotide sequence ID" value="NZ_JBGUAW010000009.1"/>
</dbReference>
<evidence type="ECO:0000313" key="2">
    <source>
        <dbReference type="Proteomes" id="UP001575181"/>
    </source>
</evidence>
<evidence type="ECO:0000313" key="1">
    <source>
        <dbReference type="EMBL" id="MFA9461803.1"/>
    </source>
</evidence>
<protein>
    <recommendedName>
        <fullName evidence="3">DUF4384 domain-containing protein</fullName>
    </recommendedName>
</protein>
<evidence type="ECO:0008006" key="3">
    <source>
        <dbReference type="Google" id="ProtNLM"/>
    </source>
</evidence>
<dbReference type="Proteomes" id="UP001575181">
    <property type="component" value="Unassembled WGS sequence"/>
</dbReference>
<reference evidence="1 2" key="1">
    <citation type="submission" date="2024-08" db="EMBL/GenBank/DDBJ databases">
        <title>Whole-genome sequencing of halo(alkali)philic microorganisms from hypersaline lakes.</title>
        <authorList>
            <person name="Sorokin D.Y."/>
            <person name="Merkel A.Y."/>
            <person name="Messina E."/>
            <person name="Yakimov M."/>
        </authorList>
    </citation>
    <scope>NUCLEOTIDE SEQUENCE [LARGE SCALE GENOMIC DNA]</scope>
    <source>
        <strain evidence="1 2">Cl-TMA</strain>
    </source>
</reference>
<proteinExistence type="predicted"/>
<gene>
    <name evidence="1" type="ORF">ACERLL_13335</name>
</gene>
<sequence>MGEGRGKTRQAACRSALAGLAESLQVEVRASLRVTKKSSRAGSGGSRVSTSALQDIQTSTNLPLLGTEQKARRSGGELICTARLEPGRARSLYGERLRDLRSKAGELEAALEETSLGKQRHRLLTELLALADRYDRFALVARFLGLEVPSMGARSAAELRVALDELERVAPSLDLAAEQLVQDLPDDTIHLTPPHPAQSGEVTPFARALESAMAKRLQTTSEPTSADYRLRGEYQVTEQGVSVAYRLTDRNHVTREVRTARLAPEAYAHLRVEPETVSFDRLLHQGLAVDDDFRASLATNQGREDLLFRKGQEVELLIKLNRPGYYYLTGHTIRDGQSYSYLVPLQDGRGDRRFVRYMNAEETNKWVSLGAFEVAQPFGVESMQMIASSEDLVGELPDYTYDKAKGLYMLGGDASEGVTKTRALKPKTSEAVKSAEAVLMFTTAPKR</sequence>
<keyword evidence="2" id="KW-1185">Reference proteome</keyword>
<accession>A0ABV4TWU6</accession>
<organism evidence="1 2">
    <name type="scientific">Thiohalorhabdus methylotrophus</name>
    <dbReference type="NCBI Taxonomy" id="3242694"/>
    <lineage>
        <taxon>Bacteria</taxon>
        <taxon>Pseudomonadati</taxon>
        <taxon>Pseudomonadota</taxon>
        <taxon>Gammaproteobacteria</taxon>
        <taxon>Thiohalorhabdales</taxon>
        <taxon>Thiohalorhabdaceae</taxon>
        <taxon>Thiohalorhabdus</taxon>
    </lineage>
</organism>